<dbReference type="PANTHER" id="PTHR42914">
    <property type="entry name" value="7-CYANO-7-DEAZAGUANINE SYNTHASE"/>
    <property type="match status" value="1"/>
</dbReference>
<dbReference type="SUPFAM" id="SSF52402">
    <property type="entry name" value="Adenine nucleotide alpha hydrolases-like"/>
    <property type="match status" value="1"/>
</dbReference>
<name>A0A1J0AH30_9CYAN</name>
<feature type="binding site" evidence="10">
    <location>
        <begin position="9"/>
        <end position="19"/>
    </location>
    <ligand>
        <name>ATP</name>
        <dbReference type="ChEBI" id="CHEBI:30616"/>
    </ligand>
</feature>
<dbReference type="InterPro" id="IPR018317">
    <property type="entry name" value="QueC"/>
</dbReference>
<evidence type="ECO:0000313" key="11">
    <source>
        <dbReference type="EMBL" id="APB35250.1"/>
    </source>
</evidence>
<reference evidence="11 12" key="1">
    <citation type="submission" date="2016-10" db="EMBL/GenBank/DDBJ databases">
        <title>Description of Gloeomargarita lithophora gen. nov., sp. nov., a thylakoid-bearing basal-branching cyanobacterium with intracellular carbonates, and proposal for Gloeomargaritales ord. nov.</title>
        <authorList>
            <person name="Moreira D."/>
            <person name="Tavera R."/>
            <person name="Benzerara K."/>
            <person name="Skouri-Panet F."/>
            <person name="Couradeau E."/>
            <person name="Gerard E."/>
            <person name="Loussert C."/>
            <person name="Novelo E."/>
            <person name="Zivanovic Y."/>
            <person name="Lopez-Garcia P."/>
        </authorList>
    </citation>
    <scope>NUCLEOTIDE SEQUENCE [LARGE SCALE GENOMIC DNA]</scope>
    <source>
        <strain evidence="11 12">D10</strain>
    </source>
</reference>
<dbReference type="UniPathway" id="UPA00391"/>
<keyword evidence="3 10" id="KW-0479">Metal-binding</keyword>
<dbReference type="InterPro" id="IPR014729">
    <property type="entry name" value="Rossmann-like_a/b/a_fold"/>
</dbReference>
<protein>
    <recommendedName>
        <fullName evidence="8 10">7-cyano-7-deazaguanine synthase</fullName>
        <ecNumber evidence="8 10">6.3.4.20</ecNumber>
    </recommendedName>
    <alternativeName>
        <fullName evidence="10">7-cyano-7-carbaguanine synthase</fullName>
    </alternativeName>
    <alternativeName>
        <fullName evidence="10">PreQ(0) synthase</fullName>
    </alternativeName>
    <alternativeName>
        <fullName evidence="10">Queuosine biosynthesis protein QueC</fullName>
    </alternativeName>
</protein>
<keyword evidence="10" id="KW-0671">Queuosine biosynthesis</keyword>
<evidence type="ECO:0000256" key="2">
    <source>
        <dbReference type="ARBA" id="ARBA00022598"/>
    </source>
</evidence>
<sequence length="228" mass="25186">MNQRAIVLLSGGLDSATVLYHAQAAGDECYALSFDYQQRHRRELHSAQAIAHSAAVHGHEIIPLDLGRWGGSALTQRDLDLPRQRHPAAMTQGIPITYVPARNTIFLSLALAWAEVLGAKRVYLGANALDYSGYPDCREDYLLAMQQVYTLGTKRGREGQPIELAAPLLHLHKGEIIQLGQELGVPWELTWSCYQGEEMACGMCDSCILRREGFRQAGIEDPLPYAGT</sequence>
<keyword evidence="12" id="KW-1185">Reference proteome</keyword>
<feature type="binding site" evidence="10">
    <location>
        <position position="201"/>
    </location>
    <ligand>
        <name>Zn(2+)</name>
        <dbReference type="ChEBI" id="CHEBI:29105"/>
    </ligand>
</feature>
<dbReference type="Gene3D" id="3.40.50.620">
    <property type="entry name" value="HUPs"/>
    <property type="match status" value="1"/>
</dbReference>
<evidence type="ECO:0000256" key="1">
    <source>
        <dbReference type="ARBA" id="ARBA00005061"/>
    </source>
</evidence>
<keyword evidence="2 10" id="KW-0436">Ligase</keyword>
<evidence type="ECO:0000256" key="6">
    <source>
        <dbReference type="ARBA" id="ARBA00022840"/>
    </source>
</evidence>
<feature type="binding site" evidence="10">
    <location>
        <position position="207"/>
    </location>
    <ligand>
        <name>Zn(2+)</name>
        <dbReference type="ChEBI" id="CHEBI:29105"/>
    </ligand>
</feature>
<dbReference type="GO" id="GO:0005524">
    <property type="term" value="F:ATP binding"/>
    <property type="evidence" value="ECO:0007669"/>
    <property type="project" value="UniProtKB-UniRule"/>
</dbReference>
<dbReference type="STRING" id="1188229.GlitD10_2905"/>
<dbReference type="EC" id="6.3.4.20" evidence="8 10"/>
<keyword evidence="4 10" id="KW-0547">Nucleotide-binding</keyword>
<comment type="cofactor">
    <cofactor evidence="10">
        <name>Zn(2+)</name>
        <dbReference type="ChEBI" id="CHEBI:29105"/>
    </cofactor>
    <text evidence="10">Binds 1 zinc ion per subunit.</text>
</comment>
<dbReference type="PIRSF" id="PIRSF006293">
    <property type="entry name" value="ExsB"/>
    <property type="match status" value="1"/>
</dbReference>
<keyword evidence="5 10" id="KW-0862">Zinc</keyword>
<dbReference type="GO" id="GO:0008616">
    <property type="term" value="P:tRNA queuosine(34) biosynthetic process"/>
    <property type="evidence" value="ECO:0007669"/>
    <property type="project" value="UniProtKB-UniRule"/>
</dbReference>
<dbReference type="HAMAP" id="MF_01633">
    <property type="entry name" value="QueC"/>
    <property type="match status" value="1"/>
</dbReference>
<evidence type="ECO:0000256" key="4">
    <source>
        <dbReference type="ARBA" id="ARBA00022741"/>
    </source>
</evidence>
<dbReference type="PANTHER" id="PTHR42914:SF1">
    <property type="entry name" value="7-CYANO-7-DEAZAGUANINE SYNTHASE"/>
    <property type="match status" value="1"/>
</dbReference>
<feature type="binding site" evidence="10">
    <location>
        <position position="193"/>
    </location>
    <ligand>
        <name>Zn(2+)</name>
        <dbReference type="ChEBI" id="CHEBI:29105"/>
    </ligand>
</feature>
<dbReference type="EMBL" id="CP017675">
    <property type="protein sequence ID" value="APB35250.1"/>
    <property type="molecule type" value="Genomic_DNA"/>
</dbReference>
<keyword evidence="6 10" id="KW-0067">ATP-binding</keyword>
<evidence type="ECO:0000313" key="12">
    <source>
        <dbReference type="Proteomes" id="UP000180235"/>
    </source>
</evidence>
<evidence type="ECO:0000256" key="7">
    <source>
        <dbReference type="ARBA" id="ARBA00037993"/>
    </source>
</evidence>
<organism evidence="11 12">
    <name type="scientific">Gloeomargarita lithophora Alchichica-D10</name>
    <dbReference type="NCBI Taxonomy" id="1188229"/>
    <lineage>
        <taxon>Bacteria</taxon>
        <taxon>Bacillati</taxon>
        <taxon>Cyanobacteriota</taxon>
        <taxon>Cyanophyceae</taxon>
        <taxon>Gloeomargaritales</taxon>
        <taxon>Gloeomargaritaceae</taxon>
        <taxon>Gloeomargarita</taxon>
    </lineage>
</organism>
<accession>A0A1J0AH30</accession>
<gene>
    <name evidence="10 11" type="primary">queC</name>
    <name evidence="11" type="ORF">GlitD10_2905</name>
</gene>
<comment type="pathway">
    <text evidence="1 10">Purine metabolism; 7-cyano-7-deazaguanine biosynthesis.</text>
</comment>
<dbReference type="Proteomes" id="UP000180235">
    <property type="component" value="Chromosome"/>
</dbReference>
<evidence type="ECO:0000256" key="8">
    <source>
        <dbReference type="ARBA" id="ARBA00039149"/>
    </source>
</evidence>
<dbReference type="CDD" id="cd01995">
    <property type="entry name" value="QueC-like"/>
    <property type="match status" value="1"/>
</dbReference>
<dbReference type="KEGG" id="glt:GlitD10_2905"/>
<dbReference type="GO" id="GO:0008270">
    <property type="term" value="F:zinc ion binding"/>
    <property type="evidence" value="ECO:0007669"/>
    <property type="project" value="UniProtKB-UniRule"/>
</dbReference>
<comment type="catalytic activity">
    <reaction evidence="9 10">
        <text>7-carboxy-7-carbaguanine + NH4(+) + 2 ATP = 7-cyano-7-carbaguanine + 2 AMP + 2 diphosphate + 2 H(+)</text>
        <dbReference type="Rhea" id="RHEA:27982"/>
        <dbReference type="ChEBI" id="CHEBI:15378"/>
        <dbReference type="ChEBI" id="CHEBI:28938"/>
        <dbReference type="ChEBI" id="CHEBI:30616"/>
        <dbReference type="ChEBI" id="CHEBI:33019"/>
        <dbReference type="ChEBI" id="CHEBI:45075"/>
        <dbReference type="ChEBI" id="CHEBI:61036"/>
        <dbReference type="ChEBI" id="CHEBI:456215"/>
        <dbReference type="EC" id="6.3.4.20"/>
    </reaction>
</comment>
<evidence type="ECO:0000256" key="10">
    <source>
        <dbReference type="HAMAP-Rule" id="MF_01633"/>
    </source>
</evidence>
<proteinExistence type="inferred from homology"/>
<feature type="binding site" evidence="10">
    <location>
        <position position="204"/>
    </location>
    <ligand>
        <name>Zn(2+)</name>
        <dbReference type="ChEBI" id="CHEBI:29105"/>
    </ligand>
</feature>
<evidence type="ECO:0000256" key="5">
    <source>
        <dbReference type="ARBA" id="ARBA00022833"/>
    </source>
</evidence>
<dbReference type="Pfam" id="PF06508">
    <property type="entry name" value="QueC"/>
    <property type="match status" value="1"/>
</dbReference>
<dbReference type="NCBIfam" id="TIGR00364">
    <property type="entry name" value="7-cyano-7-deazaguanine synthase QueC"/>
    <property type="match status" value="1"/>
</dbReference>
<comment type="similarity">
    <text evidence="7 10">Belongs to the QueC family.</text>
</comment>
<evidence type="ECO:0000256" key="9">
    <source>
        <dbReference type="ARBA" id="ARBA00047890"/>
    </source>
</evidence>
<evidence type="ECO:0000256" key="3">
    <source>
        <dbReference type="ARBA" id="ARBA00022723"/>
    </source>
</evidence>
<dbReference type="GO" id="GO:0016879">
    <property type="term" value="F:ligase activity, forming carbon-nitrogen bonds"/>
    <property type="evidence" value="ECO:0007669"/>
    <property type="project" value="UniProtKB-UniRule"/>
</dbReference>
<dbReference type="OrthoDB" id="9789567at2"/>
<dbReference type="AlphaFoldDB" id="A0A1J0AH30"/>
<comment type="function">
    <text evidence="10">Catalyzes the ATP-dependent conversion of 7-carboxy-7-deazaguanine (CDG) to 7-cyano-7-deazaguanine (preQ(0)).</text>
</comment>